<keyword evidence="4" id="KW-0121">Carboxypeptidase</keyword>
<comment type="catalytic activity">
    <reaction evidence="12">
        <text>Cleavage of a -Pro-|-Xaa bond to release a C-terminal amino acid.</text>
        <dbReference type="EC" id="3.4.16.2"/>
    </reaction>
</comment>
<feature type="chain" id="PRO_5008580825" description="Lysosomal Pro-X carboxypeptidase" evidence="18">
    <location>
        <begin position="22"/>
        <end position="467"/>
    </location>
</feature>
<evidence type="ECO:0000256" key="5">
    <source>
        <dbReference type="ARBA" id="ARBA00022670"/>
    </source>
</evidence>
<dbReference type="Pfam" id="PF05577">
    <property type="entry name" value="Peptidase_S28"/>
    <property type="match status" value="1"/>
</dbReference>
<comment type="subunit">
    <text evidence="3">Homodimer.</text>
</comment>
<evidence type="ECO:0000256" key="14">
    <source>
        <dbReference type="ARBA" id="ARBA00066456"/>
    </source>
</evidence>
<comment type="function">
    <text evidence="13">Cleaves C-terminal amino acids linked to proline in peptides such as angiotensin II, III and des-Arg9-bradykinin. This cleavage occurs at acidic pH, but enzymatic activity is retained with some substrates at neutral pH.</text>
</comment>
<evidence type="ECO:0000256" key="8">
    <source>
        <dbReference type="ARBA" id="ARBA00023145"/>
    </source>
</evidence>
<organism evidence="19">
    <name type="scientific">Clastoptera arizonana</name>
    <name type="common">Arizona spittle bug</name>
    <dbReference type="NCBI Taxonomy" id="38151"/>
    <lineage>
        <taxon>Eukaryota</taxon>
        <taxon>Metazoa</taxon>
        <taxon>Ecdysozoa</taxon>
        <taxon>Arthropoda</taxon>
        <taxon>Hexapoda</taxon>
        <taxon>Insecta</taxon>
        <taxon>Pterygota</taxon>
        <taxon>Neoptera</taxon>
        <taxon>Paraneoptera</taxon>
        <taxon>Hemiptera</taxon>
        <taxon>Auchenorrhyncha</taxon>
        <taxon>Cercopoidea</taxon>
        <taxon>Clastopteridae</taxon>
        <taxon>Clastoptera</taxon>
    </lineage>
</organism>
<evidence type="ECO:0000256" key="6">
    <source>
        <dbReference type="ARBA" id="ARBA00022729"/>
    </source>
</evidence>
<evidence type="ECO:0000256" key="10">
    <source>
        <dbReference type="ARBA" id="ARBA00023180"/>
    </source>
</evidence>
<dbReference type="GO" id="GO:0008239">
    <property type="term" value="F:dipeptidyl-peptidase activity"/>
    <property type="evidence" value="ECO:0007669"/>
    <property type="project" value="TreeGrafter"/>
</dbReference>
<evidence type="ECO:0000313" key="19">
    <source>
        <dbReference type="EMBL" id="JAS19090.1"/>
    </source>
</evidence>
<keyword evidence="7" id="KW-0378">Hydrolase</keyword>
<evidence type="ECO:0000256" key="9">
    <source>
        <dbReference type="ARBA" id="ARBA00023157"/>
    </source>
</evidence>
<evidence type="ECO:0000256" key="12">
    <source>
        <dbReference type="ARBA" id="ARBA00052013"/>
    </source>
</evidence>
<keyword evidence="5" id="KW-0645">Protease</keyword>
<keyword evidence="6 18" id="KW-0732">Signal</keyword>
<evidence type="ECO:0000256" key="13">
    <source>
        <dbReference type="ARBA" id="ARBA00059701"/>
    </source>
</evidence>
<accession>A0A1B6D068</accession>
<evidence type="ECO:0000256" key="16">
    <source>
        <dbReference type="ARBA" id="ARBA00076475"/>
    </source>
</evidence>
<evidence type="ECO:0000256" key="7">
    <source>
        <dbReference type="ARBA" id="ARBA00022801"/>
    </source>
</evidence>
<comment type="subcellular location">
    <subcellularLocation>
        <location evidence="1">Lysosome</location>
    </subcellularLocation>
</comment>
<reference evidence="19" key="1">
    <citation type="submission" date="2015-12" db="EMBL/GenBank/DDBJ databases">
        <title>De novo transcriptome assembly of four potential Pierce s Disease insect vectors from Arizona vineyards.</title>
        <authorList>
            <person name="Tassone E.E."/>
        </authorList>
    </citation>
    <scope>NUCLEOTIDE SEQUENCE</scope>
</reference>
<dbReference type="InterPro" id="IPR008758">
    <property type="entry name" value="Peptidase_S28"/>
</dbReference>
<dbReference type="SUPFAM" id="SSF53474">
    <property type="entry name" value="alpha/beta-Hydrolases"/>
    <property type="match status" value="1"/>
</dbReference>
<dbReference type="InterPro" id="IPR042269">
    <property type="entry name" value="Ser_carbopepase_S28_SKS"/>
</dbReference>
<dbReference type="Gene3D" id="1.20.120.980">
    <property type="entry name" value="Serine carboxypeptidase S28, SKS domain"/>
    <property type="match status" value="1"/>
</dbReference>
<evidence type="ECO:0000256" key="2">
    <source>
        <dbReference type="ARBA" id="ARBA00011079"/>
    </source>
</evidence>
<sequence>MGNIYYIVLVCCFFMCGPILSDYTYKIKYFDVLIDHFTFTNNATYKMRYLVNDSYWDPDNNAPIFFYTGNEGDITLFAQNTGFVWEIASEFRALIVFAEHRYYGTSMPFGNNSFSDIKQLGYLTSLQALSDYVDLISYLKYKHKHCPVIAFGGSYGGMLAAWMRMKYPRAITGSIASSAPIWQFTGLTPCGAFNRVLTSAFKLSSKKCAKNIRKSWDVINQITNTDDGKKWLSDSWRLCSPIKNQENITSLKNYLIDVYGNLAMVNYPYPSNFLAPLPANPVSEVCKELNKNVDGKQLLITLFKAVSIYFNYTGTATCLNTDLSYTDQLGIKGWNFQSCTEMVMPMCADGKNDMFEPYDWKINEVSDQCYKQFKVRPIVNAAVKLYNGKHIESASNIIFSNGLLDPWSSGGVLKNVSDKTIAILLPDSAHHLDLRSSNDADPVSVKEARNYYRDVISQWIHDPGRNI</sequence>
<protein>
    <recommendedName>
        <fullName evidence="15">Lysosomal Pro-X carboxypeptidase</fullName>
        <ecNumber evidence="14">3.4.16.2</ecNumber>
    </recommendedName>
    <alternativeName>
        <fullName evidence="17">Proline carboxypeptidase</fullName>
    </alternativeName>
    <alternativeName>
        <fullName evidence="16">Prolylcarboxypeptidase</fullName>
    </alternativeName>
</protein>
<keyword evidence="10" id="KW-0325">Glycoprotein</keyword>
<dbReference type="FunFam" id="1.20.120.980:FF:000002">
    <property type="entry name" value="lysosomal Pro-X carboxypeptidase"/>
    <property type="match status" value="1"/>
</dbReference>
<dbReference type="PANTHER" id="PTHR11010">
    <property type="entry name" value="PROTEASE S28 PRO-X CARBOXYPEPTIDASE-RELATED"/>
    <property type="match status" value="1"/>
</dbReference>
<dbReference type="GO" id="GO:0004185">
    <property type="term" value="F:serine-type carboxypeptidase activity"/>
    <property type="evidence" value="ECO:0007669"/>
    <property type="project" value="UniProtKB-EC"/>
</dbReference>
<evidence type="ECO:0000256" key="4">
    <source>
        <dbReference type="ARBA" id="ARBA00022645"/>
    </source>
</evidence>
<dbReference type="EC" id="3.4.16.2" evidence="14"/>
<proteinExistence type="inferred from homology"/>
<dbReference type="EMBL" id="GEDC01018208">
    <property type="protein sequence ID" value="JAS19090.1"/>
    <property type="molecule type" value="Transcribed_RNA"/>
</dbReference>
<dbReference type="Gene3D" id="3.40.50.1820">
    <property type="entry name" value="alpha/beta hydrolase"/>
    <property type="match status" value="1"/>
</dbReference>
<evidence type="ECO:0000256" key="3">
    <source>
        <dbReference type="ARBA" id="ARBA00011738"/>
    </source>
</evidence>
<dbReference type="InterPro" id="IPR029058">
    <property type="entry name" value="AB_hydrolase_fold"/>
</dbReference>
<dbReference type="GO" id="GO:0005764">
    <property type="term" value="C:lysosome"/>
    <property type="evidence" value="ECO:0007669"/>
    <property type="project" value="UniProtKB-SubCell"/>
</dbReference>
<dbReference type="AlphaFoldDB" id="A0A1B6D068"/>
<dbReference type="GO" id="GO:0006508">
    <property type="term" value="P:proteolysis"/>
    <property type="evidence" value="ECO:0007669"/>
    <property type="project" value="UniProtKB-KW"/>
</dbReference>
<comment type="similarity">
    <text evidence="2">Belongs to the peptidase S28 family.</text>
</comment>
<keyword evidence="9" id="KW-1015">Disulfide bond</keyword>
<keyword evidence="8" id="KW-0865">Zymogen</keyword>
<keyword evidence="11" id="KW-0458">Lysosome</keyword>
<evidence type="ECO:0000256" key="18">
    <source>
        <dbReference type="SAM" id="SignalP"/>
    </source>
</evidence>
<evidence type="ECO:0000256" key="11">
    <source>
        <dbReference type="ARBA" id="ARBA00023228"/>
    </source>
</evidence>
<gene>
    <name evidence="19" type="ORF">g.8188</name>
</gene>
<evidence type="ECO:0000256" key="17">
    <source>
        <dbReference type="ARBA" id="ARBA00076608"/>
    </source>
</evidence>
<evidence type="ECO:0000256" key="15">
    <source>
        <dbReference type="ARBA" id="ARBA00073691"/>
    </source>
</evidence>
<evidence type="ECO:0000256" key="1">
    <source>
        <dbReference type="ARBA" id="ARBA00004371"/>
    </source>
</evidence>
<dbReference type="PANTHER" id="PTHR11010:SF38">
    <property type="entry name" value="LYSOSOMAL PRO-X CARBOXYPEPTIDASE"/>
    <property type="match status" value="1"/>
</dbReference>
<feature type="signal peptide" evidence="18">
    <location>
        <begin position="1"/>
        <end position="21"/>
    </location>
</feature>
<name>A0A1B6D068_9HEMI</name>